<evidence type="ECO:0000313" key="2">
    <source>
        <dbReference type="Proteomes" id="UP001164286"/>
    </source>
</evidence>
<dbReference type="Proteomes" id="UP001164286">
    <property type="component" value="Unassembled WGS sequence"/>
</dbReference>
<dbReference type="GeneID" id="77727773"/>
<name>A0AA38LS24_9TREE</name>
<sequence length="366" mass="40645">MSDDYPGRYFGELAASFARSTTRQASSTEVLELIKQFSGPRGGLLEAHMYARLDPDETCTSGERGNAPGCPEVTRSQGYPSYLGVFPKDACTCGGVKVGATLTGTWTTLLVKPSLGLMHANGIKRGTQATYSVTSCLRPECLRKSIDAWEKTVRKESKSSYLERKLVKGVGRVAARVYDDEFIGSVYLPFTNNKDESGITAHAVFLRWQIDPERRGRRDPPTDQYDYRPPLLPSNQDIRFTSIQQIQSLYDRAASLGLLLSSLHPNVRRKGNSGPLRPKKLMLLRADPIESQLQSRRAHWLAQRAHPASRRTMSSKMTPSWSAMGTAWFTLVKAYESVKIESLGPVDCFGSAYARNVQVRSVVPSM</sequence>
<protein>
    <submittedName>
        <fullName evidence="1">Uncharacterized protein</fullName>
    </submittedName>
</protein>
<proteinExistence type="predicted"/>
<comment type="caution">
    <text evidence="1">The sequence shown here is derived from an EMBL/GenBank/DDBJ whole genome shotgun (WGS) entry which is preliminary data.</text>
</comment>
<dbReference type="RefSeq" id="XP_052945084.1">
    <property type="nucleotide sequence ID" value="XM_053088568.1"/>
</dbReference>
<reference evidence="1" key="1">
    <citation type="journal article" date="2022" name="G3 (Bethesda)">
        <title>High quality genome of the basidiomycete yeast Dioszegia hungarica PDD-24b-2 isolated from cloud water.</title>
        <authorList>
            <person name="Jarrige D."/>
            <person name="Haridas S."/>
            <person name="Bleykasten-Grosshans C."/>
            <person name="Joly M."/>
            <person name="Nadalig T."/>
            <person name="Sancelme M."/>
            <person name="Vuilleumier S."/>
            <person name="Grigoriev I.V."/>
            <person name="Amato P."/>
            <person name="Bringel F."/>
        </authorList>
    </citation>
    <scope>NUCLEOTIDE SEQUENCE</scope>
    <source>
        <strain evidence="1">PDD-24b-2</strain>
    </source>
</reference>
<gene>
    <name evidence="1" type="ORF">MKK02DRAFT_32764</name>
</gene>
<keyword evidence="2" id="KW-1185">Reference proteome</keyword>
<evidence type="ECO:0000313" key="1">
    <source>
        <dbReference type="EMBL" id="KAI9635307.1"/>
    </source>
</evidence>
<accession>A0AA38LS24</accession>
<organism evidence="1 2">
    <name type="scientific">Dioszegia hungarica</name>
    <dbReference type="NCBI Taxonomy" id="4972"/>
    <lineage>
        <taxon>Eukaryota</taxon>
        <taxon>Fungi</taxon>
        <taxon>Dikarya</taxon>
        <taxon>Basidiomycota</taxon>
        <taxon>Agaricomycotina</taxon>
        <taxon>Tremellomycetes</taxon>
        <taxon>Tremellales</taxon>
        <taxon>Bulleribasidiaceae</taxon>
        <taxon>Dioszegia</taxon>
    </lineage>
</organism>
<dbReference type="AlphaFoldDB" id="A0AA38LS24"/>
<dbReference type="EMBL" id="JAKWFO010000005">
    <property type="protein sequence ID" value="KAI9635307.1"/>
    <property type="molecule type" value="Genomic_DNA"/>
</dbReference>